<evidence type="ECO:0000256" key="4">
    <source>
        <dbReference type="ARBA" id="ARBA00022643"/>
    </source>
</evidence>
<evidence type="ECO:0000256" key="5">
    <source>
        <dbReference type="ARBA" id="ARBA00022975"/>
    </source>
</evidence>
<keyword evidence="5" id="KW-0665">Pyrimidine biosynthesis</keyword>
<dbReference type="Pfam" id="PF01180">
    <property type="entry name" value="DHO_dh"/>
    <property type="match status" value="1"/>
</dbReference>
<evidence type="ECO:0000256" key="1">
    <source>
        <dbReference type="ARBA" id="ARBA00001917"/>
    </source>
</evidence>
<evidence type="ECO:0000256" key="3">
    <source>
        <dbReference type="ARBA" id="ARBA00022630"/>
    </source>
</evidence>
<feature type="domain" description="Dihydroorotate dehydrogenase catalytic" evidence="7">
    <location>
        <begin position="52"/>
        <end position="225"/>
    </location>
</feature>
<evidence type="ECO:0000313" key="8">
    <source>
        <dbReference type="EMBL" id="MCO6026309.1"/>
    </source>
</evidence>
<dbReference type="PANTHER" id="PTHR48109">
    <property type="entry name" value="DIHYDROOROTATE DEHYDROGENASE (QUINONE), MITOCHONDRIAL-RELATED"/>
    <property type="match status" value="1"/>
</dbReference>
<dbReference type="InterPro" id="IPR050074">
    <property type="entry name" value="DHO_dehydrogenase"/>
</dbReference>
<protein>
    <submittedName>
        <fullName evidence="8">Quinone-dependent dihydroorotate dehydrogenase</fullName>
    </submittedName>
</protein>
<organism evidence="8 9">
    <name type="scientific">Segatella cerevisiae</name>
    <dbReference type="NCBI Taxonomy" id="2053716"/>
    <lineage>
        <taxon>Bacteria</taxon>
        <taxon>Pseudomonadati</taxon>
        <taxon>Bacteroidota</taxon>
        <taxon>Bacteroidia</taxon>
        <taxon>Bacteroidales</taxon>
        <taxon>Prevotellaceae</taxon>
        <taxon>Segatella</taxon>
    </lineage>
</organism>
<proteinExistence type="predicted"/>
<reference evidence="8 9" key="1">
    <citation type="submission" date="2022-06" db="EMBL/GenBank/DDBJ databases">
        <title>A taxonomic note on the genus Prevotella: Description of four novel genera and emended description of the genera Hallella and Xylanibacter.</title>
        <authorList>
            <person name="Hitch T.C.A."/>
        </authorList>
    </citation>
    <scope>NUCLEOTIDE SEQUENCE [LARGE SCALE GENOMIC DNA]</scope>
    <source>
        <strain evidence="8 9">DSM 100619</strain>
    </source>
</reference>
<comment type="pathway">
    <text evidence="2">Pyrimidine metabolism; UMP biosynthesis via de novo pathway.</text>
</comment>
<dbReference type="InterPro" id="IPR005720">
    <property type="entry name" value="Dihydroorotate_DH_cat"/>
</dbReference>
<dbReference type="PROSITE" id="PS00911">
    <property type="entry name" value="DHODEHASE_1"/>
    <property type="match status" value="1"/>
</dbReference>
<evidence type="ECO:0000256" key="6">
    <source>
        <dbReference type="ARBA" id="ARBA00023002"/>
    </source>
</evidence>
<dbReference type="Gene3D" id="3.20.20.70">
    <property type="entry name" value="Aldolase class I"/>
    <property type="match status" value="1"/>
</dbReference>
<sequence>MLYQNVFNPLFFTIDPENCHRKLARLLKLYGSVSPLRHIFRKSYLVQNPFRFQNLVFRNRVGLSAGFDKEAQIFDQLSDFGFAFVEVGTITPSPQKGNPCPRIFRAPEDESLIARTGFNNPGMDVAFERISKGRKHSYVLGANINKDANSAGLETVKDFEKVFSRLYDVIDYFTIDWGSISAEAMEQVLCRLTDLRARRSKQRALFLKLPADVSEEVLDQVIALATRYGFCRASLLQDLLQVVRD</sequence>
<dbReference type="SUPFAM" id="SSF51395">
    <property type="entry name" value="FMN-linked oxidoreductases"/>
    <property type="match status" value="1"/>
</dbReference>
<dbReference type="EMBL" id="JAMXLY010000048">
    <property type="protein sequence ID" value="MCO6026309.1"/>
    <property type="molecule type" value="Genomic_DNA"/>
</dbReference>
<dbReference type="InterPro" id="IPR001295">
    <property type="entry name" value="Dihydroorotate_DH_CS"/>
</dbReference>
<keyword evidence="3" id="KW-0285">Flavoprotein</keyword>
<name>A0ABT1BYZ2_9BACT</name>
<dbReference type="PANTHER" id="PTHR48109:SF4">
    <property type="entry name" value="DIHYDROOROTATE DEHYDROGENASE (QUINONE), MITOCHONDRIAL"/>
    <property type="match status" value="1"/>
</dbReference>
<comment type="cofactor">
    <cofactor evidence="1">
        <name>FMN</name>
        <dbReference type="ChEBI" id="CHEBI:58210"/>
    </cofactor>
</comment>
<keyword evidence="4" id="KW-0288">FMN</keyword>
<evidence type="ECO:0000313" key="9">
    <source>
        <dbReference type="Proteomes" id="UP001204015"/>
    </source>
</evidence>
<dbReference type="InterPro" id="IPR013785">
    <property type="entry name" value="Aldolase_TIM"/>
</dbReference>
<dbReference type="RefSeq" id="WP_252761663.1">
    <property type="nucleotide sequence ID" value="NZ_JAMXLY010000048.1"/>
</dbReference>
<accession>A0ABT1BYZ2</accession>
<dbReference type="Proteomes" id="UP001204015">
    <property type="component" value="Unassembled WGS sequence"/>
</dbReference>
<gene>
    <name evidence="8" type="ORF">NG821_10740</name>
</gene>
<comment type="caution">
    <text evidence="8">The sequence shown here is derived from an EMBL/GenBank/DDBJ whole genome shotgun (WGS) entry which is preliminary data.</text>
</comment>
<keyword evidence="9" id="KW-1185">Reference proteome</keyword>
<evidence type="ECO:0000259" key="7">
    <source>
        <dbReference type="Pfam" id="PF01180"/>
    </source>
</evidence>
<keyword evidence="6" id="KW-0560">Oxidoreductase</keyword>
<evidence type="ECO:0000256" key="2">
    <source>
        <dbReference type="ARBA" id="ARBA00004725"/>
    </source>
</evidence>